<organism evidence="3 4">
    <name type="scientific">Aquamicrobium aerolatum DSM 21857</name>
    <dbReference type="NCBI Taxonomy" id="1121003"/>
    <lineage>
        <taxon>Bacteria</taxon>
        <taxon>Pseudomonadati</taxon>
        <taxon>Pseudomonadota</taxon>
        <taxon>Alphaproteobacteria</taxon>
        <taxon>Hyphomicrobiales</taxon>
        <taxon>Phyllobacteriaceae</taxon>
        <taxon>Aerobium</taxon>
    </lineage>
</organism>
<dbReference type="RefSeq" id="WP_244523102.1">
    <property type="nucleotide sequence ID" value="NZ_FORF01000001.1"/>
</dbReference>
<gene>
    <name evidence="3" type="ORF">SAMN03080618_00179</name>
</gene>
<evidence type="ECO:0000256" key="2">
    <source>
        <dbReference type="SAM" id="SignalP"/>
    </source>
</evidence>
<evidence type="ECO:0008006" key="5">
    <source>
        <dbReference type="Google" id="ProtNLM"/>
    </source>
</evidence>
<dbReference type="PROSITE" id="PS51257">
    <property type="entry name" value="PROKAR_LIPOPROTEIN"/>
    <property type="match status" value="1"/>
</dbReference>
<dbReference type="EMBL" id="FORF01000001">
    <property type="protein sequence ID" value="SFI34898.1"/>
    <property type="molecule type" value="Genomic_DNA"/>
</dbReference>
<feature type="signal peptide" evidence="2">
    <location>
        <begin position="1"/>
        <end position="37"/>
    </location>
</feature>
<keyword evidence="4" id="KW-1185">Reference proteome</keyword>
<feature type="compositionally biased region" description="Basic and acidic residues" evidence="1">
    <location>
        <begin position="164"/>
        <end position="175"/>
    </location>
</feature>
<feature type="chain" id="PRO_5017486690" description="Beta-barrel assembly machine subunit BamF" evidence="2">
    <location>
        <begin position="38"/>
        <end position="222"/>
    </location>
</feature>
<evidence type="ECO:0000313" key="3">
    <source>
        <dbReference type="EMBL" id="SFI34898.1"/>
    </source>
</evidence>
<proteinExistence type="predicted"/>
<evidence type="ECO:0000256" key="1">
    <source>
        <dbReference type="SAM" id="MobiDB-lite"/>
    </source>
</evidence>
<feature type="compositionally biased region" description="Basic and acidic residues" evidence="1">
    <location>
        <begin position="197"/>
        <end position="210"/>
    </location>
</feature>
<feature type="region of interest" description="Disordered" evidence="1">
    <location>
        <begin position="164"/>
        <end position="222"/>
    </location>
</feature>
<dbReference type="AlphaFoldDB" id="A0A1I3HGJ8"/>
<dbReference type="Proteomes" id="UP000242763">
    <property type="component" value="Unassembled WGS sequence"/>
</dbReference>
<reference evidence="4" key="1">
    <citation type="submission" date="2016-10" db="EMBL/GenBank/DDBJ databases">
        <authorList>
            <person name="Varghese N."/>
            <person name="Submissions S."/>
        </authorList>
    </citation>
    <scope>NUCLEOTIDE SEQUENCE [LARGE SCALE GENOMIC DNA]</scope>
    <source>
        <strain evidence="4">DSM 21857</strain>
    </source>
</reference>
<sequence length="222" mass="24626">MKIDRITGRGHAPLFIGLTVACAAALLSGCVSSPTYGTDKTSSEQLLDDMTSIVSIGPGSNRKPEVAYNPRPNLVRPKSLEVLPEPQQDIASNNPAWPESPEQRRARIRAEATENQGNPHYRPSVRSSAPALVRNLDDDVTEQRKYSGMTDAQRADVTKKIRERNQGDPNVRRYLSEPPVTYRRPSDNAAVGELGEDELKKQRRLERDSGKTSGLRSLLPWL</sequence>
<accession>A0A1I3HGJ8</accession>
<protein>
    <recommendedName>
        <fullName evidence="5">Beta-barrel assembly machine subunit BamF</fullName>
    </recommendedName>
</protein>
<name>A0A1I3HGJ8_9HYPH</name>
<keyword evidence="2" id="KW-0732">Signal</keyword>
<evidence type="ECO:0000313" key="4">
    <source>
        <dbReference type="Proteomes" id="UP000242763"/>
    </source>
</evidence>